<keyword evidence="9 12" id="KW-0472">Membrane</keyword>
<evidence type="ECO:0000256" key="10">
    <source>
        <dbReference type="ARBA" id="ARBA00034269"/>
    </source>
</evidence>
<evidence type="ECO:0000313" key="13">
    <source>
        <dbReference type="EMBL" id="BCK82116.1"/>
    </source>
</evidence>
<dbReference type="FunFam" id="1.20.58.340:FF:000004">
    <property type="entry name" value="Magnesium transport protein CorA"/>
    <property type="match status" value="1"/>
</dbReference>
<keyword evidence="7 12" id="KW-1133">Transmembrane helix</keyword>
<sequence length="276" mass="31820">MSELYELLTFEAFGQRYPELTSRHQILPGRGIFCKAERLQSGVIGTYAMPQRMAPTGEKHFFGYYLTEKKLLLVEKGGFLQGLLPGLPGETPAQLLSELLARLTAEDMESLQHYEERLTALEEVLLAQQAEDFDKKLFRIRRELSVLAGYYAQLDDLYAVLADAIPDAEEHVQRLLEHLSGKAQRLLTMTEQEKEYSLQLREMHQTQVDMRQNQIMKILTIVTTVFLPLSLIAGWYGMNFQNMPELTAEHGYLVICIVSVVCVLVELWIFKRKKWF</sequence>
<feature type="transmembrane region" description="Helical" evidence="12">
    <location>
        <begin position="250"/>
        <end position="270"/>
    </location>
</feature>
<dbReference type="PANTHER" id="PTHR46494">
    <property type="entry name" value="CORA FAMILY METAL ION TRANSPORTER (EUROFUNG)"/>
    <property type="match status" value="1"/>
</dbReference>
<keyword evidence="5 12" id="KW-0812">Transmembrane</keyword>
<dbReference type="KEGG" id="vcop:MM50RIKEN_18790"/>
<comment type="function">
    <text evidence="11">Mediates influx of magnesium ions. Alternates between open and closed states. Activated by low cytoplasmic Mg(2+) levels. Inactive when cytoplasmic Mg(2+) levels are high.</text>
</comment>
<dbReference type="CDD" id="cd12826">
    <property type="entry name" value="EcCorA_ZntB-like_u1"/>
    <property type="match status" value="1"/>
</dbReference>
<evidence type="ECO:0000256" key="12">
    <source>
        <dbReference type="SAM" id="Phobius"/>
    </source>
</evidence>
<dbReference type="GO" id="GO:0005886">
    <property type="term" value="C:plasma membrane"/>
    <property type="evidence" value="ECO:0007669"/>
    <property type="project" value="UniProtKB-SubCell"/>
</dbReference>
<evidence type="ECO:0000256" key="8">
    <source>
        <dbReference type="ARBA" id="ARBA00023065"/>
    </source>
</evidence>
<comment type="similarity">
    <text evidence="2">Belongs to the CorA metal ion transporter (MIT) (TC 1.A.35) family.</text>
</comment>
<dbReference type="GO" id="GO:0050897">
    <property type="term" value="F:cobalt ion binding"/>
    <property type="evidence" value="ECO:0007669"/>
    <property type="project" value="TreeGrafter"/>
</dbReference>
<dbReference type="GO" id="GO:0000287">
    <property type="term" value="F:magnesium ion binding"/>
    <property type="evidence" value="ECO:0007669"/>
    <property type="project" value="TreeGrafter"/>
</dbReference>
<evidence type="ECO:0000256" key="6">
    <source>
        <dbReference type="ARBA" id="ARBA00022842"/>
    </source>
</evidence>
<feature type="transmembrane region" description="Helical" evidence="12">
    <location>
        <begin position="218"/>
        <end position="238"/>
    </location>
</feature>
<dbReference type="PANTHER" id="PTHR46494:SF1">
    <property type="entry name" value="CORA FAMILY METAL ION TRANSPORTER (EUROFUNG)"/>
    <property type="match status" value="1"/>
</dbReference>
<dbReference type="GO" id="GO:0015087">
    <property type="term" value="F:cobalt ion transmembrane transporter activity"/>
    <property type="evidence" value="ECO:0007669"/>
    <property type="project" value="TreeGrafter"/>
</dbReference>
<evidence type="ECO:0000256" key="9">
    <source>
        <dbReference type="ARBA" id="ARBA00023136"/>
    </source>
</evidence>
<dbReference type="Pfam" id="PF01544">
    <property type="entry name" value="CorA"/>
    <property type="match status" value="1"/>
</dbReference>
<evidence type="ECO:0000256" key="3">
    <source>
        <dbReference type="ARBA" id="ARBA00022448"/>
    </source>
</evidence>
<name>A0A810Q8W3_9FIRM</name>
<dbReference type="GO" id="GO:0015095">
    <property type="term" value="F:magnesium ion transmembrane transporter activity"/>
    <property type="evidence" value="ECO:0007669"/>
    <property type="project" value="TreeGrafter"/>
</dbReference>
<dbReference type="SUPFAM" id="SSF144083">
    <property type="entry name" value="Magnesium transport protein CorA, transmembrane region"/>
    <property type="match status" value="1"/>
</dbReference>
<dbReference type="InterPro" id="IPR045863">
    <property type="entry name" value="CorA_TM1_TM2"/>
</dbReference>
<evidence type="ECO:0008006" key="15">
    <source>
        <dbReference type="Google" id="ProtNLM"/>
    </source>
</evidence>
<keyword evidence="3" id="KW-0813">Transport</keyword>
<dbReference type="AlphaFoldDB" id="A0A810Q8W3"/>
<dbReference type="Gene3D" id="1.20.58.340">
    <property type="entry name" value="Magnesium transport protein CorA, transmembrane region"/>
    <property type="match status" value="2"/>
</dbReference>
<evidence type="ECO:0000256" key="11">
    <source>
        <dbReference type="ARBA" id="ARBA00045497"/>
    </source>
</evidence>
<keyword evidence="8" id="KW-0406">Ion transport</keyword>
<keyword evidence="4" id="KW-1003">Cell membrane</keyword>
<proteinExistence type="inferred from homology"/>
<keyword evidence="14" id="KW-1185">Reference proteome</keyword>
<accession>A0A810Q8W3</accession>
<dbReference type="InterPro" id="IPR045861">
    <property type="entry name" value="CorA_cytoplasmic_dom"/>
</dbReference>
<evidence type="ECO:0000256" key="7">
    <source>
        <dbReference type="ARBA" id="ARBA00022989"/>
    </source>
</evidence>
<protein>
    <recommendedName>
        <fullName evidence="15">Magnesium transporter</fullName>
    </recommendedName>
</protein>
<comment type="subcellular location">
    <subcellularLocation>
        <location evidence="1">Cell membrane</location>
        <topology evidence="1">Multi-pass membrane protein</topology>
    </subcellularLocation>
</comment>
<dbReference type="InterPro" id="IPR002523">
    <property type="entry name" value="MgTranspt_CorA/ZnTranspt_ZntB"/>
</dbReference>
<comment type="catalytic activity">
    <reaction evidence="10">
        <text>Mg(2+)(in) = Mg(2+)(out)</text>
        <dbReference type="Rhea" id="RHEA:29827"/>
        <dbReference type="ChEBI" id="CHEBI:18420"/>
    </reaction>
</comment>
<evidence type="ECO:0000256" key="1">
    <source>
        <dbReference type="ARBA" id="ARBA00004651"/>
    </source>
</evidence>
<evidence type="ECO:0000256" key="4">
    <source>
        <dbReference type="ARBA" id="ARBA00022475"/>
    </source>
</evidence>
<evidence type="ECO:0000313" key="14">
    <source>
        <dbReference type="Proteomes" id="UP000681035"/>
    </source>
</evidence>
<reference evidence="13" key="1">
    <citation type="submission" date="2020-09" db="EMBL/GenBank/DDBJ databases">
        <title>New species isolated from human feces.</title>
        <authorList>
            <person name="Kitahara M."/>
            <person name="Shigeno Y."/>
            <person name="Shime M."/>
            <person name="Matsumoto Y."/>
            <person name="Nakamura S."/>
            <person name="Motooka D."/>
            <person name="Fukuoka S."/>
            <person name="Nishikawa H."/>
            <person name="Benno Y."/>
        </authorList>
    </citation>
    <scope>NUCLEOTIDE SEQUENCE</scope>
    <source>
        <strain evidence="13">MM50</strain>
    </source>
</reference>
<keyword evidence="6" id="KW-0460">Magnesium</keyword>
<dbReference type="RefSeq" id="WP_213540710.1">
    <property type="nucleotide sequence ID" value="NZ_AP023418.1"/>
</dbReference>
<evidence type="ECO:0000256" key="5">
    <source>
        <dbReference type="ARBA" id="ARBA00022692"/>
    </source>
</evidence>
<dbReference type="SUPFAM" id="SSF143865">
    <property type="entry name" value="CorA soluble domain-like"/>
    <property type="match status" value="1"/>
</dbReference>
<dbReference type="EMBL" id="AP023418">
    <property type="protein sequence ID" value="BCK82116.1"/>
    <property type="molecule type" value="Genomic_DNA"/>
</dbReference>
<gene>
    <name evidence="13" type="ORF">MM50RIKEN_18790</name>
</gene>
<evidence type="ECO:0000256" key="2">
    <source>
        <dbReference type="ARBA" id="ARBA00009765"/>
    </source>
</evidence>
<organism evidence="13 14">
    <name type="scientific">Vescimonas coprocola</name>
    <dbReference type="NCBI Taxonomy" id="2714355"/>
    <lineage>
        <taxon>Bacteria</taxon>
        <taxon>Bacillati</taxon>
        <taxon>Bacillota</taxon>
        <taxon>Clostridia</taxon>
        <taxon>Eubacteriales</taxon>
        <taxon>Oscillospiraceae</taxon>
        <taxon>Vescimonas</taxon>
    </lineage>
</organism>
<dbReference type="Proteomes" id="UP000681035">
    <property type="component" value="Chromosome"/>
</dbReference>